<feature type="transmembrane region" description="Helical" evidence="2">
    <location>
        <begin position="318"/>
        <end position="335"/>
    </location>
</feature>
<reference evidence="4 5" key="1">
    <citation type="journal article" date="2021" name="Cell Host Microbe">
        <title>in vivo commensal control of Clostridioides difficile virulence.</title>
        <authorList>
            <person name="Girinathan B.P."/>
            <person name="Dibenedetto N."/>
            <person name="Worley J.N."/>
            <person name="Peltier J."/>
            <person name="Arrieta-Ortiz M.L."/>
            <person name="Rupa Christinal Immanuel S."/>
            <person name="Lavin R."/>
            <person name="Delaney M.L."/>
            <person name="Cummins C."/>
            <person name="Hoffmann M."/>
            <person name="Luo Y."/>
            <person name="Gonzalez-Escalona N."/>
            <person name="Allard M."/>
            <person name="Onderdonk A.B."/>
            <person name="Gerber G.K."/>
            <person name="Sonenshein A.L."/>
            <person name="Baliga N."/>
            <person name="Dupuy B."/>
            <person name="Bry L."/>
        </authorList>
    </citation>
    <scope>NUCLEOTIDE SEQUENCE [LARGE SCALE GENOMIC DNA]</scope>
    <source>
        <strain evidence="4 5">DSM 599</strain>
    </source>
</reference>
<keyword evidence="2" id="KW-1133">Transmembrane helix</keyword>
<feature type="compositionally biased region" description="Polar residues" evidence="1">
    <location>
        <begin position="680"/>
        <end position="694"/>
    </location>
</feature>
<keyword evidence="2" id="KW-0812">Transmembrane</keyword>
<proteinExistence type="predicted"/>
<evidence type="ECO:0000313" key="4">
    <source>
        <dbReference type="EMBL" id="MBY0757172.1"/>
    </source>
</evidence>
<organism evidence="4 5">
    <name type="scientific">Clostridium sardiniense</name>
    <name type="common">Clostridium absonum</name>
    <dbReference type="NCBI Taxonomy" id="29369"/>
    <lineage>
        <taxon>Bacteria</taxon>
        <taxon>Bacillati</taxon>
        <taxon>Bacillota</taxon>
        <taxon>Clostridia</taxon>
        <taxon>Eubacteriales</taxon>
        <taxon>Clostridiaceae</taxon>
        <taxon>Clostridium</taxon>
    </lineage>
</organism>
<gene>
    <name evidence="4" type="ORF">K5V21_17210</name>
</gene>
<keyword evidence="5" id="KW-1185">Reference proteome</keyword>
<dbReference type="Pfam" id="PF26635">
    <property type="entry name" value="DUF8208"/>
    <property type="match status" value="1"/>
</dbReference>
<feature type="compositionally biased region" description="Basic and acidic residues" evidence="1">
    <location>
        <begin position="413"/>
        <end position="437"/>
    </location>
</feature>
<protein>
    <recommendedName>
        <fullName evidence="3">DUF8208 domain-containing protein</fullName>
    </recommendedName>
</protein>
<feature type="compositionally biased region" description="Low complexity" evidence="1">
    <location>
        <begin position="548"/>
        <end position="574"/>
    </location>
</feature>
<feature type="transmembrane region" description="Helical" evidence="2">
    <location>
        <begin position="289"/>
        <end position="312"/>
    </location>
</feature>
<dbReference type="InterPro" id="IPR058066">
    <property type="entry name" value="pXO2-14_N"/>
</dbReference>
<evidence type="ECO:0000256" key="1">
    <source>
        <dbReference type="SAM" id="MobiDB-lite"/>
    </source>
</evidence>
<feature type="transmembrane region" description="Helical" evidence="2">
    <location>
        <begin position="104"/>
        <end position="121"/>
    </location>
</feature>
<dbReference type="InterPro" id="IPR058521">
    <property type="entry name" value="DUF8208"/>
</dbReference>
<evidence type="ECO:0000256" key="2">
    <source>
        <dbReference type="SAM" id="Phobius"/>
    </source>
</evidence>
<evidence type="ECO:0000259" key="3">
    <source>
        <dbReference type="Pfam" id="PF26635"/>
    </source>
</evidence>
<accession>A0ABS7L393</accession>
<dbReference type="Proteomes" id="UP001299068">
    <property type="component" value="Unassembled WGS sequence"/>
</dbReference>
<dbReference type="RefSeq" id="WP_221862309.1">
    <property type="nucleotide sequence ID" value="NZ_JAIKTU010000018.1"/>
</dbReference>
<feature type="compositionally biased region" description="Acidic residues" evidence="1">
    <location>
        <begin position="438"/>
        <end position="490"/>
    </location>
</feature>
<feature type="domain" description="DUF8208" evidence="3">
    <location>
        <begin position="21"/>
        <end position="360"/>
    </location>
</feature>
<feature type="compositionally biased region" description="Polar residues" evidence="1">
    <location>
        <begin position="659"/>
        <end position="673"/>
    </location>
</feature>
<name>A0ABS7L393_CLOSR</name>
<dbReference type="NCBIfam" id="NF045890">
    <property type="entry name" value="conj_pls20_p028"/>
    <property type="match status" value="1"/>
</dbReference>
<evidence type="ECO:0000313" key="5">
    <source>
        <dbReference type="Proteomes" id="UP001299068"/>
    </source>
</evidence>
<sequence>MLGDNAVKSILNAYDNFFTKSDFFINCLRWLGWLIIRGLTYLVEGLENIVNSVTSVTEFFNSAGVKEIIDKFKPVLGLLLVFSIIFIGYQIMLNKKYDRSRIPMNVILALCVVVVLPIAMTKLNKITKLGMDEVRGNISMSKQIVSNNVTDLYLLDKSGFPIEDNKPKDMKVKNNLGNDVLKITPNEEIDRGKVKNTKVFENEIFRDMNGEEELSRINGLFKWDDEYYRFNINFFTIICTLLITAGVLIFTAVKIVKLSIELAFNKIMTTFIAVGDLSGGQKLRQSINMIISIFVAIFSTTLMLKIYILATTYFTDRLSPIGSIIAMLASAIFVIDGPNYIEKVFGIDAGLSSVWRSVTGINSALDIMNKMGTVAGGAVDKMKDLGAGVLGGLAFGKGMAEGVRDSLEDEMDKENSSKENDDNKNETLDNQMKKEGDNNSDDIESNEGDTTLDDDIDSNEGDTSLENDIDNSNNEEDLIDDNTTLDEDMENEKSEYGNENLNKNGDEDIENNQPTLEDDINGQNTNENIEDNNIDGNKELSDNENNIDESSNQSLEDDINSSSDSSFNESNNQSLEDDMSSNINSSFEDDSWGAFDDISGDSDYGVDDILNNDLVNGADGIGENIGNDISNEIPNTDELGTKNIEDNLSENIQDETVDSSILNGNNKGSINNDTTKESIDSNNEIKSNGSNNPNIGYENPIEDRNIFEIAKDNLKGRTKGGLNDFGMKLDRNYTIGKNTGRDISKFINKKDRGDK</sequence>
<feature type="region of interest" description="Disordered" evidence="1">
    <location>
        <begin position="659"/>
        <end position="699"/>
    </location>
</feature>
<keyword evidence="2" id="KW-0472">Membrane</keyword>
<feature type="transmembrane region" description="Helical" evidence="2">
    <location>
        <begin position="232"/>
        <end position="252"/>
    </location>
</feature>
<comment type="caution">
    <text evidence="4">The sequence shown here is derived from an EMBL/GenBank/DDBJ whole genome shotgun (WGS) entry which is preliminary data.</text>
</comment>
<feature type="region of interest" description="Disordered" evidence="1">
    <location>
        <begin position="405"/>
        <end position="586"/>
    </location>
</feature>
<dbReference type="EMBL" id="JAIKTU010000018">
    <property type="protein sequence ID" value="MBY0757172.1"/>
    <property type="molecule type" value="Genomic_DNA"/>
</dbReference>
<feature type="transmembrane region" description="Helical" evidence="2">
    <location>
        <begin position="75"/>
        <end position="92"/>
    </location>
</feature>